<evidence type="ECO:0000313" key="2">
    <source>
        <dbReference type="EMBL" id="SHG49482.1"/>
    </source>
</evidence>
<protein>
    <submittedName>
        <fullName evidence="2">Outer membrane translocation and assembly module TamA</fullName>
    </submittedName>
</protein>
<dbReference type="Gene3D" id="2.40.160.50">
    <property type="entry name" value="membrane protein fhac: a member of the omp85/tpsb transporter family"/>
    <property type="match status" value="1"/>
</dbReference>
<evidence type="ECO:0000313" key="3">
    <source>
        <dbReference type="Proteomes" id="UP000184516"/>
    </source>
</evidence>
<gene>
    <name evidence="2" type="ORF">SAMN05443549_104231</name>
</gene>
<keyword evidence="3" id="KW-1185">Reference proteome</keyword>
<organism evidence="2 3">
    <name type="scientific">Flavobacterium fluvii</name>
    <dbReference type="NCBI Taxonomy" id="468056"/>
    <lineage>
        <taxon>Bacteria</taxon>
        <taxon>Pseudomonadati</taxon>
        <taxon>Bacteroidota</taxon>
        <taxon>Flavobacteriia</taxon>
        <taxon>Flavobacteriales</taxon>
        <taxon>Flavobacteriaceae</taxon>
        <taxon>Flavobacterium</taxon>
    </lineage>
</organism>
<reference evidence="3" key="1">
    <citation type="submission" date="2016-11" db="EMBL/GenBank/DDBJ databases">
        <authorList>
            <person name="Varghese N."/>
            <person name="Submissions S."/>
        </authorList>
    </citation>
    <scope>NUCLEOTIDE SEQUENCE [LARGE SCALE GENOMIC DNA]</scope>
    <source>
        <strain evidence="3">DSM 19978</strain>
    </source>
</reference>
<dbReference type="STRING" id="468056.SAMN05443549_104231"/>
<keyword evidence="1" id="KW-0732">Signal</keyword>
<dbReference type="Proteomes" id="UP000184516">
    <property type="component" value="Unassembled WGS sequence"/>
</dbReference>
<name>A0A1M5K9E8_9FLAO</name>
<dbReference type="EMBL" id="FQWB01000004">
    <property type="protein sequence ID" value="SHG49482.1"/>
    <property type="molecule type" value="Genomic_DNA"/>
</dbReference>
<evidence type="ECO:0000256" key="1">
    <source>
        <dbReference type="SAM" id="SignalP"/>
    </source>
</evidence>
<sequence>MKHFIIALTLFIFGLNCSAQNFQLQLTGTSDSENKILDSLNYNSKHSNIKSITDEIHLTSEKLSKKGFIENQILETTKENDSSYTAKFNLGERTKSIHIYIGRNSTLLNLIALEKTKDTIILPYKETETFLNQTLLKLEQKGFALAKLKLINIQKKKNILYADLQFESGQQRQLNSIVVKFAESNKKNNFPQGHLTQINRKYNNNPFNQDIVREIHDDFEKFRFVSQIKYPEILFTKDTTQVYVYLEKRKSNTFDGFIGFTNNENNKLTFNGYLDLTLENALKAGEQFSLNWKSDGNNQKTFKASIDLPYLFKSPIGLKAQIHIFKQDSIFQNTKTSIDLGYFVDYNTRIYLGYQSTESSDIQNTNNNTISDYKNSFLTSNLEYTKLDYANSTFPKKSRLSLTLGTGKRTTNGLVETLGTSKQTYININAMNNFYLNKKNCININYQNYFLKSDSYIINELFRFGGMNSIRGFTENSLQANFMTAIITEYRYIISQELYIHSIMDYGYYEDKSTNNKENLFGFGFGTGLKTKNGLLKLTFANGTSKSQEAKFYNTIVAICYNIEF</sequence>
<dbReference type="OrthoDB" id="9811416at2"/>
<feature type="signal peptide" evidence="1">
    <location>
        <begin position="1"/>
        <end position="19"/>
    </location>
</feature>
<proteinExistence type="predicted"/>
<dbReference type="RefSeq" id="WP_073370575.1">
    <property type="nucleotide sequence ID" value="NZ_FQWB01000004.1"/>
</dbReference>
<accession>A0A1M5K9E8</accession>
<feature type="chain" id="PRO_5013042055" evidence="1">
    <location>
        <begin position="20"/>
        <end position="565"/>
    </location>
</feature>
<dbReference type="AlphaFoldDB" id="A0A1M5K9E8"/>